<evidence type="ECO:0000313" key="4">
    <source>
        <dbReference type="EMBL" id="QPO25171.1"/>
    </source>
</evidence>
<keyword evidence="2" id="KW-1048">Host nucleus</keyword>
<dbReference type="Pfam" id="PF03327">
    <property type="entry name" value="Herpes_VP19C"/>
    <property type="match status" value="1"/>
</dbReference>
<protein>
    <submittedName>
        <fullName evidence="4">Capsid triplex subunit 1</fullName>
    </submittedName>
</protein>
<evidence type="ECO:0000256" key="2">
    <source>
        <dbReference type="ARBA" id="ARBA00022562"/>
    </source>
</evidence>
<evidence type="ECO:0000256" key="3">
    <source>
        <dbReference type="ARBA" id="ARBA00022844"/>
    </source>
</evidence>
<keyword evidence="5" id="KW-1185">Reference proteome</keyword>
<dbReference type="InterPro" id="IPR004999">
    <property type="entry name" value="Herpes_1"/>
</dbReference>
<dbReference type="RefSeq" id="YP_010798756.1">
    <property type="nucleotide sequence ID" value="NC_076512.1"/>
</dbReference>
<dbReference type="HAMAP" id="MF_04018">
    <property type="entry name" value="HSV_TRX1"/>
    <property type="match status" value="1"/>
</dbReference>
<dbReference type="Proteomes" id="UP000828537">
    <property type="component" value="Segment"/>
</dbReference>
<name>A0ABX6WLU5_9ALPH</name>
<keyword evidence="3" id="KW-0946">Virion</keyword>
<reference evidence="4 5" key="1">
    <citation type="journal article" date="2020" name="Arch.">
        <title>Full genome sequence of bovine alphaherpesvirus 2 (BoHV-2).</title>
        <authorList>
            <person name="Pfaff F."/>
            <person name="Neubauer-Juric A."/>
            <person name="Krebs S."/>
            <person name="Hauser A."/>
            <person name="Singer S."/>
            <person name="Blum H."/>
            <person name="Hoffmann B."/>
        </authorList>
    </citation>
    <scope>NUCLEOTIDE SEQUENCE [LARGE SCALE GENOMIC DNA]</scope>
    <source>
        <strain evidence="4 5">C1Z FZR</strain>
    </source>
</reference>
<keyword evidence="1" id="KW-0167">Capsid protein</keyword>
<organism evidence="4 5">
    <name type="scientific">Bovine alphaherpesvirus 2</name>
    <dbReference type="NCBI Taxonomy" id="10295"/>
    <lineage>
        <taxon>Viruses</taxon>
        <taxon>Duplodnaviria</taxon>
        <taxon>Heunggongvirae</taxon>
        <taxon>Peploviricota</taxon>
        <taxon>Herviviricetes</taxon>
        <taxon>Herpesvirales</taxon>
        <taxon>Orthoherpesviridae</taxon>
        <taxon>Alphaherpesvirinae</taxon>
        <taxon>Simplexvirus</taxon>
        <taxon>Simplexvirus bovinealpha2</taxon>
    </lineage>
</organism>
<evidence type="ECO:0000313" key="5">
    <source>
        <dbReference type="Proteomes" id="UP000828537"/>
    </source>
</evidence>
<evidence type="ECO:0000256" key="1">
    <source>
        <dbReference type="ARBA" id="ARBA00022561"/>
    </source>
</evidence>
<sequence>MRVQVLSSNEPAGSSDAIRKLLRPRGARRGGIAPTGAAATARISASTLWLLGASLDDRGRGGALAETPDSLDRVLDRVWSEATRSARAMPPLACRLTRQITLTDMIRPEADGAGAIVLTMRHSGDYTHLAHQHAPPGRDVARVGEAWARLMELSTNGAVRIDGAGARAGLLSLNFLVAACADSYDAREPAQAVRTHVISNYRGGRTAARLDQFAECLRALVHTHVFPHELVGFFGGLVSWVTQDELASVTAVCMGAQAAAHTGLPGRPRSSVCVPACAFVDLDAEFHAGRPGAAFLYLVFTYGQRRGQEMCRVHVVKSQSPPRGLESLLERMFGRLRVTNTIHGIEDMDAPPAGHAEIFPLVGLSRDPRSPRCSASEVTVPRFYARLHQWRPDLRGRPTARTATYAAFAPIGTVPEDTPRYTQRVERLGSVSVPVVVLEGVVWQPGEWKSCA</sequence>
<dbReference type="EMBL" id="MT862163">
    <property type="protein sequence ID" value="QPO25171.1"/>
    <property type="molecule type" value="Genomic_DNA"/>
</dbReference>
<accession>A0ABX6WLU5</accession>
<proteinExistence type="inferred from homology"/>
<dbReference type="GeneID" id="80537008"/>
<gene>
    <name evidence="4" type="primary">UL38</name>
</gene>